<dbReference type="GO" id="GO:0005829">
    <property type="term" value="C:cytosol"/>
    <property type="evidence" value="ECO:0007669"/>
    <property type="project" value="TreeGrafter"/>
</dbReference>
<dbReference type="GO" id="GO:0003677">
    <property type="term" value="F:DNA binding"/>
    <property type="evidence" value="ECO:0007669"/>
    <property type="project" value="UniProtKB-KW"/>
</dbReference>
<protein>
    <submittedName>
        <fullName evidence="3">Transcriptional regulator with XRE-family HTH domain</fullName>
    </submittedName>
</protein>
<dbReference type="Pfam" id="PF01381">
    <property type="entry name" value="HTH_3"/>
    <property type="match status" value="1"/>
</dbReference>
<evidence type="ECO:0000313" key="4">
    <source>
        <dbReference type="Proteomes" id="UP000295632"/>
    </source>
</evidence>
<dbReference type="SMART" id="SM00530">
    <property type="entry name" value="HTH_XRE"/>
    <property type="match status" value="1"/>
</dbReference>
<dbReference type="InterPro" id="IPR050807">
    <property type="entry name" value="TransReg_Diox_bact_type"/>
</dbReference>
<proteinExistence type="predicted"/>
<dbReference type="RefSeq" id="WP_133579832.1">
    <property type="nucleotide sequence ID" value="NZ_SNYJ01000004.1"/>
</dbReference>
<keyword evidence="1" id="KW-0238">DNA-binding</keyword>
<organism evidence="3 4">
    <name type="scientific">Aureibacillus halotolerans</name>
    <dbReference type="NCBI Taxonomy" id="1508390"/>
    <lineage>
        <taxon>Bacteria</taxon>
        <taxon>Bacillati</taxon>
        <taxon>Bacillota</taxon>
        <taxon>Bacilli</taxon>
        <taxon>Bacillales</taxon>
        <taxon>Bacillaceae</taxon>
        <taxon>Aureibacillus</taxon>
    </lineage>
</organism>
<dbReference type="OrthoDB" id="5461347at2"/>
<dbReference type="PANTHER" id="PTHR46797:SF1">
    <property type="entry name" value="METHYLPHOSPHONATE SYNTHASE"/>
    <property type="match status" value="1"/>
</dbReference>
<dbReference type="Proteomes" id="UP000295632">
    <property type="component" value="Unassembled WGS sequence"/>
</dbReference>
<dbReference type="Gene3D" id="1.10.260.40">
    <property type="entry name" value="lambda repressor-like DNA-binding domains"/>
    <property type="match status" value="1"/>
</dbReference>
<sequence length="107" mass="12253">MEIGQKIRNLRLAKGLKVTELAKKAFVTQPYISDIEKGRTMPSLDKLTLICNALDISRAEFFGKESELPPDILRLLESLKQLTEEERLHLYGFIEVMLQRGKGTKYS</sequence>
<gene>
    <name evidence="3" type="ORF">EV213_104240</name>
</gene>
<dbReference type="EMBL" id="SNYJ01000004">
    <property type="protein sequence ID" value="TDQ41242.1"/>
    <property type="molecule type" value="Genomic_DNA"/>
</dbReference>
<dbReference type="CDD" id="cd00093">
    <property type="entry name" value="HTH_XRE"/>
    <property type="match status" value="1"/>
</dbReference>
<evidence type="ECO:0000256" key="1">
    <source>
        <dbReference type="ARBA" id="ARBA00023125"/>
    </source>
</evidence>
<accession>A0A4R6U6I5</accession>
<name>A0A4R6U6I5_9BACI</name>
<dbReference type="SUPFAM" id="SSF47413">
    <property type="entry name" value="lambda repressor-like DNA-binding domains"/>
    <property type="match status" value="1"/>
</dbReference>
<evidence type="ECO:0000313" key="3">
    <source>
        <dbReference type="EMBL" id="TDQ41242.1"/>
    </source>
</evidence>
<keyword evidence="4" id="KW-1185">Reference proteome</keyword>
<reference evidence="3 4" key="1">
    <citation type="submission" date="2019-03" db="EMBL/GenBank/DDBJ databases">
        <title>Genomic Encyclopedia of Type Strains, Phase IV (KMG-IV): sequencing the most valuable type-strain genomes for metagenomic binning, comparative biology and taxonomic classification.</title>
        <authorList>
            <person name="Goeker M."/>
        </authorList>
    </citation>
    <scope>NUCLEOTIDE SEQUENCE [LARGE SCALE GENOMIC DNA]</scope>
    <source>
        <strain evidence="3 4">DSM 28697</strain>
    </source>
</reference>
<dbReference type="AlphaFoldDB" id="A0A4R6U6I5"/>
<dbReference type="PROSITE" id="PS50943">
    <property type="entry name" value="HTH_CROC1"/>
    <property type="match status" value="1"/>
</dbReference>
<dbReference type="InterPro" id="IPR001387">
    <property type="entry name" value="Cro/C1-type_HTH"/>
</dbReference>
<dbReference type="GO" id="GO:0003700">
    <property type="term" value="F:DNA-binding transcription factor activity"/>
    <property type="evidence" value="ECO:0007669"/>
    <property type="project" value="TreeGrafter"/>
</dbReference>
<dbReference type="PANTHER" id="PTHR46797">
    <property type="entry name" value="HTH-TYPE TRANSCRIPTIONAL REGULATOR"/>
    <property type="match status" value="1"/>
</dbReference>
<dbReference type="InterPro" id="IPR010982">
    <property type="entry name" value="Lambda_DNA-bd_dom_sf"/>
</dbReference>
<evidence type="ECO:0000259" key="2">
    <source>
        <dbReference type="PROSITE" id="PS50943"/>
    </source>
</evidence>
<feature type="domain" description="HTH cro/C1-type" evidence="2">
    <location>
        <begin position="7"/>
        <end position="61"/>
    </location>
</feature>
<comment type="caution">
    <text evidence="3">The sequence shown here is derived from an EMBL/GenBank/DDBJ whole genome shotgun (WGS) entry which is preliminary data.</text>
</comment>